<dbReference type="PROSITE" id="PS51087">
    <property type="entry name" value="APAG"/>
    <property type="match status" value="1"/>
</dbReference>
<dbReference type="EMBL" id="PHIG01000033">
    <property type="protein sequence ID" value="PJK29380.1"/>
    <property type="molecule type" value="Genomic_DNA"/>
</dbReference>
<dbReference type="HAMAP" id="MF_00791">
    <property type="entry name" value="ApaG"/>
    <property type="match status" value="1"/>
</dbReference>
<dbReference type="OrthoDB" id="9795226at2"/>
<keyword evidence="5" id="KW-1185">Reference proteome</keyword>
<dbReference type="Gene3D" id="2.60.40.1470">
    <property type="entry name" value="ApaG domain"/>
    <property type="match status" value="1"/>
</dbReference>
<dbReference type="InterPro" id="IPR036767">
    <property type="entry name" value="ApaG_sf"/>
</dbReference>
<sequence length="141" mass="15421">MASDPTFDSQGRYVAVTRGVTVRVKPAYLPRQSDPESGRHVWAYEVTIENGGSETVQLLNRHWRITDGHGRVEIVDGPGVVGEQPVLQPGQRHTYASGCPLPTPSGIMVGHYEMVNEKGERFLVEIPAFSLDLPGGDRAVN</sequence>
<dbReference type="PANTHER" id="PTHR47191">
    <property type="entry name" value="OS05G0170800 PROTEIN"/>
    <property type="match status" value="1"/>
</dbReference>
<dbReference type="RefSeq" id="WP_109792078.1">
    <property type="nucleotide sequence ID" value="NZ_PHIG01000033.1"/>
</dbReference>
<feature type="domain" description="ApaG" evidence="3">
    <location>
        <begin position="14"/>
        <end position="138"/>
    </location>
</feature>
<evidence type="ECO:0000256" key="2">
    <source>
        <dbReference type="HAMAP-Rule" id="MF_00791"/>
    </source>
</evidence>
<dbReference type="PANTHER" id="PTHR47191:SF2">
    <property type="entry name" value="OS05G0170800 PROTEIN"/>
    <property type="match status" value="1"/>
</dbReference>
<dbReference type="InterPro" id="IPR050718">
    <property type="entry name" value="ApaG-like"/>
</dbReference>
<dbReference type="Pfam" id="PF04379">
    <property type="entry name" value="DUF525"/>
    <property type="match status" value="1"/>
</dbReference>
<dbReference type="InterPro" id="IPR007474">
    <property type="entry name" value="ApaG_domain"/>
</dbReference>
<comment type="caution">
    <text evidence="4">The sequence shown here is derived from an EMBL/GenBank/DDBJ whole genome shotgun (WGS) entry which is preliminary data.</text>
</comment>
<dbReference type="InterPro" id="IPR023065">
    <property type="entry name" value="Uncharacterised_ApaG"/>
</dbReference>
<dbReference type="AlphaFoldDB" id="A0A2M9G0Y7"/>
<proteinExistence type="inferred from homology"/>
<protein>
    <recommendedName>
        <fullName evidence="1 2">Protein ApaG</fullName>
    </recommendedName>
</protein>
<dbReference type="NCBIfam" id="NF003967">
    <property type="entry name" value="PRK05461.1"/>
    <property type="match status" value="1"/>
</dbReference>
<reference evidence="4 5" key="1">
    <citation type="submission" date="2017-11" db="EMBL/GenBank/DDBJ databases">
        <title>Draft genome sequence of Rhizobiales bacterium SY3-13.</title>
        <authorList>
            <person name="Sun C."/>
        </authorList>
    </citation>
    <scope>NUCLEOTIDE SEQUENCE [LARGE SCALE GENOMIC DNA]</scope>
    <source>
        <strain evidence="4 5">SY3-13</strain>
    </source>
</reference>
<name>A0A2M9G0Y7_9PROT</name>
<organism evidence="4 5">
    <name type="scientific">Minwuia thermotolerans</name>
    <dbReference type="NCBI Taxonomy" id="2056226"/>
    <lineage>
        <taxon>Bacteria</taxon>
        <taxon>Pseudomonadati</taxon>
        <taxon>Pseudomonadota</taxon>
        <taxon>Alphaproteobacteria</taxon>
        <taxon>Minwuiales</taxon>
        <taxon>Minwuiaceae</taxon>
        <taxon>Minwuia</taxon>
    </lineage>
</organism>
<dbReference type="SUPFAM" id="SSF110069">
    <property type="entry name" value="ApaG-like"/>
    <property type="match status" value="1"/>
</dbReference>
<accession>A0A2M9G0Y7</accession>
<evidence type="ECO:0000313" key="4">
    <source>
        <dbReference type="EMBL" id="PJK29380.1"/>
    </source>
</evidence>
<evidence type="ECO:0000313" key="5">
    <source>
        <dbReference type="Proteomes" id="UP000229498"/>
    </source>
</evidence>
<evidence type="ECO:0000259" key="3">
    <source>
        <dbReference type="PROSITE" id="PS51087"/>
    </source>
</evidence>
<gene>
    <name evidence="2" type="primary">apaG</name>
    <name evidence="4" type="ORF">CVT23_12330</name>
</gene>
<evidence type="ECO:0000256" key="1">
    <source>
        <dbReference type="ARBA" id="ARBA00017693"/>
    </source>
</evidence>
<dbReference type="Proteomes" id="UP000229498">
    <property type="component" value="Unassembled WGS sequence"/>
</dbReference>